<evidence type="ECO:0000256" key="1">
    <source>
        <dbReference type="ARBA" id="ARBA00001946"/>
    </source>
</evidence>
<name>A0A8D2F344_THEGE</name>
<dbReference type="InterPro" id="IPR029017">
    <property type="entry name" value="Enolase-like_N"/>
</dbReference>
<evidence type="ECO:0000259" key="5">
    <source>
        <dbReference type="SMART" id="SM01193"/>
    </source>
</evidence>
<reference evidence="6" key="2">
    <citation type="submission" date="2025-08" db="UniProtKB">
        <authorList>
            <consortium name="Ensembl"/>
        </authorList>
    </citation>
    <scope>IDENTIFICATION</scope>
</reference>
<dbReference type="SUPFAM" id="SSF54826">
    <property type="entry name" value="Enolase N-terminal domain-like"/>
    <property type="match status" value="1"/>
</dbReference>
<comment type="cofactor">
    <cofactor evidence="1">
        <name>Mg(2+)</name>
        <dbReference type="ChEBI" id="CHEBI:18420"/>
    </cofactor>
</comment>
<dbReference type="GO" id="GO:0004634">
    <property type="term" value="F:phosphopyruvate hydratase activity"/>
    <property type="evidence" value="ECO:0007669"/>
    <property type="project" value="UniProtKB-EC"/>
</dbReference>
<evidence type="ECO:0000313" key="6">
    <source>
        <dbReference type="Ensembl" id="ENSTGEP00000015120.1"/>
    </source>
</evidence>
<organism evidence="6 7">
    <name type="scientific">Theropithecus gelada</name>
    <name type="common">Gelada baboon</name>
    <dbReference type="NCBI Taxonomy" id="9565"/>
    <lineage>
        <taxon>Eukaryota</taxon>
        <taxon>Metazoa</taxon>
        <taxon>Chordata</taxon>
        <taxon>Craniata</taxon>
        <taxon>Vertebrata</taxon>
        <taxon>Euteleostomi</taxon>
        <taxon>Mammalia</taxon>
        <taxon>Eutheria</taxon>
        <taxon>Euarchontoglires</taxon>
        <taxon>Primates</taxon>
        <taxon>Haplorrhini</taxon>
        <taxon>Catarrhini</taxon>
        <taxon>Cercopithecidae</taxon>
        <taxon>Cercopithecinae</taxon>
        <taxon>Theropithecus</taxon>
    </lineage>
</organism>
<protein>
    <recommendedName>
        <fullName evidence="5">Enolase N-terminal domain-containing protein</fullName>
    </recommendedName>
</protein>
<dbReference type="Proteomes" id="UP000694411">
    <property type="component" value="Chromosome 5"/>
</dbReference>
<comment type="catalytic activity">
    <reaction evidence="4">
        <text>(2R)-2-phosphoglycerate = phosphoenolpyruvate + H2O</text>
        <dbReference type="Rhea" id="RHEA:10164"/>
        <dbReference type="ChEBI" id="CHEBI:15377"/>
        <dbReference type="ChEBI" id="CHEBI:58289"/>
        <dbReference type="ChEBI" id="CHEBI:58702"/>
        <dbReference type="EC" id="4.2.1.11"/>
    </reaction>
</comment>
<dbReference type="InterPro" id="IPR000941">
    <property type="entry name" value="Enolase"/>
</dbReference>
<dbReference type="Gene3D" id="3.30.390.10">
    <property type="entry name" value="Enolase-like, N-terminal domain"/>
    <property type="match status" value="1"/>
</dbReference>
<evidence type="ECO:0000256" key="4">
    <source>
        <dbReference type="ARBA" id="ARBA00048333"/>
    </source>
</evidence>
<feature type="domain" description="Enolase N-terminal" evidence="5">
    <location>
        <begin position="3"/>
        <end position="102"/>
    </location>
</feature>
<dbReference type="SMART" id="SM01193">
    <property type="entry name" value="Enolase_N"/>
    <property type="match status" value="1"/>
</dbReference>
<dbReference type="GO" id="GO:0000287">
    <property type="term" value="F:magnesium ion binding"/>
    <property type="evidence" value="ECO:0007669"/>
    <property type="project" value="InterPro"/>
</dbReference>
<dbReference type="PANTHER" id="PTHR11902:SF12">
    <property type="entry name" value="ALPHA-ENOLASE"/>
    <property type="match status" value="1"/>
</dbReference>
<dbReference type="Pfam" id="PF03952">
    <property type="entry name" value="Enolase_N"/>
    <property type="match status" value="1"/>
</dbReference>
<reference evidence="6" key="3">
    <citation type="submission" date="2025-09" db="UniProtKB">
        <authorList>
            <consortium name="Ensembl"/>
        </authorList>
    </citation>
    <scope>IDENTIFICATION</scope>
</reference>
<evidence type="ECO:0000256" key="2">
    <source>
        <dbReference type="ARBA" id="ARBA00022723"/>
    </source>
</evidence>
<dbReference type="AlphaFoldDB" id="A0A8D2F344"/>
<dbReference type="InterPro" id="IPR020811">
    <property type="entry name" value="Enolase_N"/>
</dbReference>
<dbReference type="GO" id="GO:0000015">
    <property type="term" value="C:phosphopyruvate hydratase complex"/>
    <property type="evidence" value="ECO:0007669"/>
    <property type="project" value="InterPro"/>
</dbReference>
<keyword evidence="7" id="KW-1185">Reference proteome</keyword>
<proteinExistence type="predicted"/>
<keyword evidence="2" id="KW-0479">Metal-binding</keyword>
<evidence type="ECO:0000313" key="7">
    <source>
        <dbReference type="Proteomes" id="UP000694411"/>
    </source>
</evidence>
<reference evidence="6" key="1">
    <citation type="submission" date="2018-05" db="EMBL/GenBank/DDBJ databases">
        <title>Whole genome of Theropithecus gelada.</title>
        <authorList>
            <person name="Chiou K.L."/>
            <person name="Snyder-Mackler N."/>
        </authorList>
    </citation>
    <scope>NUCLEOTIDE SEQUENCE [LARGE SCALE GENOMIC DNA]</scope>
</reference>
<dbReference type="GO" id="GO:0006096">
    <property type="term" value="P:glycolytic process"/>
    <property type="evidence" value="ECO:0007669"/>
    <property type="project" value="InterPro"/>
</dbReference>
<accession>A0A8D2F344</accession>
<dbReference type="Ensembl" id="ENSTGET00000018119.1">
    <property type="protein sequence ID" value="ENSTGEP00000015120.1"/>
    <property type="gene ID" value="ENSTGEG00000012286.1"/>
</dbReference>
<dbReference type="PANTHER" id="PTHR11902">
    <property type="entry name" value="ENOLASE"/>
    <property type="match status" value="1"/>
</dbReference>
<sequence>MSILKVHAREIFDSPGNPTVEVDLFTSKSLFRAAVLSDASTGIYEALELRDSDKTRYMGKGISKAVEHMVKTIAPALVSKKLNVTEQEKIDKLKWIKYFRNCK</sequence>
<keyword evidence="3" id="KW-0460">Magnesium</keyword>
<evidence type="ECO:0000256" key="3">
    <source>
        <dbReference type="ARBA" id="ARBA00022842"/>
    </source>
</evidence>